<protein>
    <submittedName>
        <fullName evidence="1">Uncharacterized protein</fullName>
    </submittedName>
</protein>
<evidence type="ECO:0000313" key="1">
    <source>
        <dbReference type="EMBL" id="KRZ52417.1"/>
    </source>
</evidence>
<feature type="non-terminal residue" evidence="1">
    <location>
        <position position="1"/>
    </location>
</feature>
<comment type="caution">
    <text evidence="1">The sequence shown here is derived from an EMBL/GenBank/DDBJ whole genome shotgun (WGS) entry which is preliminary data.</text>
</comment>
<sequence>LIFDERGKTETVLPQVNYGCAPGIVCVSRSVSFRVHLSERIYFKSKKLLSTSAEVTGAYLKQTADSVFIPITCALDFPFKTSAMLFISLSEGLHEICKIGNKYEITAKRLFLHDFINYFYCSRILFFKIADDFLYHCNIHRIVENSREHCTPPSQR</sequence>
<reference evidence="1 2" key="1">
    <citation type="submission" date="2015-05" db="EMBL/GenBank/DDBJ databases">
        <title>Evolution of Trichinella species and genotypes.</title>
        <authorList>
            <person name="Korhonen P.K."/>
            <person name="Edoardo P."/>
            <person name="Giuseppe L.R."/>
            <person name="Gasser R.B."/>
        </authorList>
    </citation>
    <scope>NUCLEOTIDE SEQUENCE [LARGE SCALE GENOMIC DNA]</scope>
    <source>
        <strain evidence="1">ISS10</strain>
    </source>
</reference>
<keyword evidence="2" id="KW-1185">Reference proteome</keyword>
<name>A0A0V1KZ17_9BILA</name>
<gene>
    <name evidence="1" type="ORF">T02_15</name>
</gene>
<dbReference type="EMBL" id="JYDW01000194">
    <property type="protein sequence ID" value="KRZ52417.1"/>
    <property type="molecule type" value="Genomic_DNA"/>
</dbReference>
<accession>A0A0V1KZ17</accession>
<dbReference type="OrthoDB" id="10464089at2759"/>
<proteinExistence type="predicted"/>
<dbReference type="Proteomes" id="UP000054721">
    <property type="component" value="Unassembled WGS sequence"/>
</dbReference>
<dbReference type="AlphaFoldDB" id="A0A0V1KZ17"/>
<evidence type="ECO:0000313" key="2">
    <source>
        <dbReference type="Proteomes" id="UP000054721"/>
    </source>
</evidence>
<organism evidence="1 2">
    <name type="scientific">Trichinella nativa</name>
    <dbReference type="NCBI Taxonomy" id="6335"/>
    <lineage>
        <taxon>Eukaryota</taxon>
        <taxon>Metazoa</taxon>
        <taxon>Ecdysozoa</taxon>
        <taxon>Nematoda</taxon>
        <taxon>Enoplea</taxon>
        <taxon>Dorylaimia</taxon>
        <taxon>Trichinellida</taxon>
        <taxon>Trichinellidae</taxon>
        <taxon>Trichinella</taxon>
    </lineage>
</organism>